<protein>
    <recommendedName>
        <fullName evidence="2">ATP-grasp domain-containing protein</fullName>
    </recommendedName>
</protein>
<proteinExistence type="predicted"/>
<dbReference type="SUPFAM" id="SSF56059">
    <property type="entry name" value="Glutathione synthetase ATP-binding domain-like"/>
    <property type="match status" value="1"/>
</dbReference>
<dbReference type="Gene3D" id="3.30.470.20">
    <property type="entry name" value="ATP-grasp fold, B domain"/>
    <property type="match status" value="1"/>
</dbReference>
<name>A0ABD4DZL8_9BURK</name>
<evidence type="ECO:0000313" key="3">
    <source>
        <dbReference type="EMBL" id="KVN81884.1"/>
    </source>
</evidence>
<gene>
    <name evidence="3" type="ORF">WJ68_18020</name>
</gene>
<dbReference type="EMBL" id="LPAD01000078">
    <property type="protein sequence ID" value="KVN81884.1"/>
    <property type="molecule type" value="Genomic_DNA"/>
</dbReference>
<dbReference type="PROSITE" id="PS50975">
    <property type="entry name" value="ATP_GRASP"/>
    <property type="match status" value="1"/>
</dbReference>
<feature type="domain" description="ATP-grasp" evidence="2">
    <location>
        <begin position="123"/>
        <end position="301"/>
    </location>
</feature>
<organism evidence="3 4">
    <name type="scientific">Burkholderia ubonensis</name>
    <dbReference type="NCBI Taxonomy" id="101571"/>
    <lineage>
        <taxon>Bacteria</taxon>
        <taxon>Pseudomonadati</taxon>
        <taxon>Pseudomonadota</taxon>
        <taxon>Betaproteobacteria</taxon>
        <taxon>Burkholderiales</taxon>
        <taxon>Burkholderiaceae</taxon>
        <taxon>Burkholderia</taxon>
        <taxon>Burkholderia cepacia complex</taxon>
    </lineage>
</organism>
<keyword evidence="1" id="KW-0067">ATP-binding</keyword>
<dbReference type="PANTHER" id="PTHR21621:SF7">
    <property type="entry name" value="RIBOSOMAL PROTEIN BS6--L-GLUTAMATE LIGASE"/>
    <property type="match status" value="1"/>
</dbReference>
<sequence>MDKQILMVTGSHDRTCDYLIQHYPNVRFFRLNLDRISTYQIVIGEHGFEIIGDESMITTSTCHSILYRKPIPEDLGGILEPQYHAFAHTEMFSMIEGIVEGFEGVCLSKPSIMRRANNKIVQMQLAKRMGLKLPRGLITNTASALTRLGNGELIVKPLAIGVIEYDGRKEFVQTNVLDPSIDTSGLRYASAYFQEYIKKDYEFRVTIVGNDCHAIRIDSPDKVDWRKPGNNPTYSIEPLPHLLESRAKDFMRALGMQFGCFDFMLKDGMPYFLEMNANGQWAWLDKVAKGQISRSIIHFLTGTHW</sequence>
<dbReference type="PANTHER" id="PTHR21621">
    <property type="entry name" value="RIBOSOMAL PROTEIN S6 MODIFICATION PROTEIN"/>
    <property type="match status" value="1"/>
</dbReference>
<dbReference type="Proteomes" id="UP000057910">
    <property type="component" value="Unassembled WGS sequence"/>
</dbReference>
<dbReference type="InterPro" id="IPR011761">
    <property type="entry name" value="ATP-grasp"/>
</dbReference>
<reference evidence="3 4" key="1">
    <citation type="submission" date="2015-11" db="EMBL/GenBank/DDBJ databases">
        <title>Expanding the genomic diversity of Burkholderia species for the development of highly accurate diagnostics.</title>
        <authorList>
            <person name="Sahl J."/>
            <person name="Keim P."/>
            <person name="Wagner D."/>
        </authorList>
    </citation>
    <scope>NUCLEOTIDE SEQUENCE [LARGE SCALE GENOMIC DNA]</scope>
    <source>
        <strain evidence="3 4">MSMB1585WGS</strain>
    </source>
</reference>
<accession>A0ABD4DZL8</accession>
<dbReference type="AlphaFoldDB" id="A0ABD4DZL8"/>
<evidence type="ECO:0000313" key="4">
    <source>
        <dbReference type="Proteomes" id="UP000057910"/>
    </source>
</evidence>
<comment type="caution">
    <text evidence="3">The sequence shown here is derived from an EMBL/GenBank/DDBJ whole genome shotgun (WGS) entry which is preliminary data.</text>
</comment>
<dbReference type="RefSeq" id="WP_060040599.1">
    <property type="nucleotide sequence ID" value="NZ_LPAD01000078.1"/>
</dbReference>
<evidence type="ECO:0000259" key="2">
    <source>
        <dbReference type="PROSITE" id="PS50975"/>
    </source>
</evidence>
<evidence type="ECO:0000256" key="1">
    <source>
        <dbReference type="PROSITE-ProRule" id="PRU00409"/>
    </source>
</evidence>
<dbReference type="GO" id="GO:0005524">
    <property type="term" value="F:ATP binding"/>
    <property type="evidence" value="ECO:0007669"/>
    <property type="project" value="UniProtKB-UniRule"/>
</dbReference>
<keyword evidence="1" id="KW-0547">Nucleotide-binding</keyword>